<feature type="domain" description="Reverse transcriptase" evidence="2">
    <location>
        <begin position="75"/>
        <end position="329"/>
    </location>
</feature>
<dbReference type="Pfam" id="PF00078">
    <property type="entry name" value="RVT_1"/>
    <property type="match status" value="1"/>
</dbReference>
<organism evidence="3 4">
    <name type="scientific">Sorangium cellulosum</name>
    <name type="common">Polyangium cellulosum</name>
    <dbReference type="NCBI Taxonomy" id="56"/>
    <lineage>
        <taxon>Bacteria</taxon>
        <taxon>Pseudomonadati</taxon>
        <taxon>Myxococcota</taxon>
        <taxon>Polyangia</taxon>
        <taxon>Polyangiales</taxon>
        <taxon>Polyangiaceae</taxon>
        <taxon>Sorangium</taxon>
    </lineage>
</organism>
<dbReference type="GO" id="GO:0003964">
    <property type="term" value="F:RNA-directed DNA polymerase activity"/>
    <property type="evidence" value="ECO:0007669"/>
    <property type="project" value="UniProtKB-KW"/>
</dbReference>
<evidence type="ECO:0000313" key="3">
    <source>
        <dbReference type="EMBL" id="KYF95768.1"/>
    </source>
</evidence>
<name>A0A150STZ2_SORCE</name>
<dbReference type="SUPFAM" id="SSF56672">
    <property type="entry name" value="DNA/RNA polymerases"/>
    <property type="match status" value="1"/>
</dbReference>
<dbReference type="InterPro" id="IPR051083">
    <property type="entry name" value="GrpII_Intron_Splice-Mob/Def"/>
</dbReference>
<protein>
    <submittedName>
        <fullName evidence="3">Group II intron reverse transcriptase/maturase</fullName>
    </submittedName>
</protein>
<dbReference type="Proteomes" id="UP000075635">
    <property type="component" value="Unassembled WGS sequence"/>
</dbReference>
<proteinExistence type="inferred from homology"/>
<evidence type="ECO:0000256" key="1">
    <source>
        <dbReference type="ARBA" id="ARBA00034120"/>
    </source>
</evidence>
<comment type="caution">
    <text evidence="3">The sequence shown here is derived from an EMBL/GenBank/DDBJ whole genome shotgun (WGS) entry which is preliminary data.</text>
</comment>
<keyword evidence="3" id="KW-0695">RNA-directed DNA polymerase</keyword>
<gene>
    <name evidence="3" type="ORF">BE17_02135</name>
</gene>
<evidence type="ECO:0000259" key="2">
    <source>
        <dbReference type="PROSITE" id="PS50878"/>
    </source>
</evidence>
<accession>A0A150STZ2</accession>
<sequence length="442" mass="51305">MEETSGLVPISTRLKRIAWLARQLREQPLTTLAHHIDLEWLREAHRRTRKDGAMGVDGQSADDYAAHLEDNLRSLLERAKSGTYRAPPVRRVHIPKGSGSETRPIGIPTFEDKVLQRAVAMVLEAVYEEEFLDCSYGFRPGRSAQQALDELHREAMRMAGGWVIEIDIRKYFDSIDHERLGEVLRRRICDGVILRLIGKWLNAGALEDGNMKYPDAGSPQGGVVSPILANVLLHEVLDVWFAREVRPRMRGRAHLVRYADDAVMLFEYEEDARRVTAVLPKRFGKYGLTLHPDKTRLLPFERPDRMMRRRDADEGPYKPATFDFLGFTIHWGKSLAGKWAVKTRTASDRFQRALKGISQWCKAHRHEPLERQQHVLNLKLRGHYGYYGRPGNRARLWTLLHWATRVWWRWLHRRSQRGLSWAAMNRLLKRYPLLKPTAVRIV</sequence>
<evidence type="ECO:0000313" key="4">
    <source>
        <dbReference type="Proteomes" id="UP000075635"/>
    </source>
</evidence>
<dbReference type="InterPro" id="IPR000477">
    <property type="entry name" value="RT_dom"/>
</dbReference>
<dbReference type="EMBL" id="JEMB01000607">
    <property type="protein sequence ID" value="KYF95768.1"/>
    <property type="molecule type" value="Genomic_DNA"/>
</dbReference>
<dbReference type="PANTHER" id="PTHR34047:SF8">
    <property type="entry name" value="PROTEIN YKFC"/>
    <property type="match status" value="1"/>
</dbReference>
<dbReference type="CDD" id="cd01651">
    <property type="entry name" value="RT_G2_intron"/>
    <property type="match status" value="1"/>
</dbReference>
<dbReference type="AlphaFoldDB" id="A0A150STZ2"/>
<reference evidence="3 4" key="1">
    <citation type="submission" date="2014-02" db="EMBL/GenBank/DDBJ databases">
        <title>The small core and large imbalanced accessory genome model reveals a collaborative survival strategy of Sorangium cellulosum strains in nature.</title>
        <authorList>
            <person name="Han K."/>
            <person name="Peng R."/>
            <person name="Blom J."/>
            <person name="Li Y.-Z."/>
        </authorList>
    </citation>
    <scope>NUCLEOTIDE SEQUENCE [LARGE SCALE GENOMIC DNA]</scope>
    <source>
        <strain evidence="3 4">So0011-07</strain>
    </source>
</reference>
<dbReference type="PANTHER" id="PTHR34047">
    <property type="entry name" value="NUCLEAR INTRON MATURASE 1, MITOCHONDRIAL-RELATED"/>
    <property type="match status" value="1"/>
</dbReference>
<keyword evidence="3" id="KW-0808">Transferase</keyword>
<dbReference type="NCBIfam" id="TIGR04416">
    <property type="entry name" value="group_II_RT_mat"/>
    <property type="match status" value="1"/>
</dbReference>
<dbReference type="InterPro" id="IPR030931">
    <property type="entry name" value="Group_II_RT_mat"/>
</dbReference>
<dbReference type="InterPro" id="IPR043502">
    <property type="entry name" value="DNA/RNA_pol_sf"/>
</dbReference>
<comment type="similarity">
    <text evidence="1">Belongs to the bacterial reverse transcriptase family.</text>
</comment>
<dbReference type="PROSITE" id="PS50878">
    <property type="entry name" value="RT_POL"/>
    <property type="match status" value="1"/>
</dbReference>
<keyword evidence="3" id="KW-0548">Nucleotidyltransferase</keyword>